<dbReference type="EMBL" id="JAVRHR010000003">
    <property type="protein sequence ID" value="MDT0607986.1"/>
    <property type="molecule type" value="Genomic_DNA"/>
</dbReference>
<evidence type="ECO:0000256" key="1">
    <source>
        <dbReference type="ARBA" id="ARBA00023015"/>
    </source>
</evidence>
<keyword evidence="3" id="KW-0804">Transcription</keyword>
<dbReference type="Pfam" id="PF01638">
    <property type="entry name" value="HxlR"/>
    <property type="match status" value="1"/>
</dbReference>
<evidence type="ECO:0000313" key="5">
    <source>
        <dbReference type="EMBL" id="MDT0607986.1"/>
    </source>
</evidence>
<dbReference type="Gene3D" id="1.10.10.10">
    <property type="entry name" value="Winged helix-like DNA-binding domain superfamily/Winged helix DNA-binding domain"/>
    <property type="match status" value="1"/>
</dbReference>
<dbReference type="PANTHER" id="PTHR33204">
    <property type="entry name" value="TRANSCRIPTIONAL REGULATOR, MARR FAMILY"/>
    <property type="match status" value="1"/>
</dbReference>
<evidence type="ECO:0000259" key="4">
    <source>
        <dbReference type="PROSITE" id="PS51118"/>
    </source>
</evidence>
<organism evidence="5 6">
    <name type="scientific">Croceitalea rosinachiae</name>
    <dbReference type="NCBI Taxonomy" id="3075596"/>
    <lineage>
        <taxon>Bacteria</taxon>
        <taxon>Pseudomonadati</taxon>
        <taxon>Bacteroidota</taxon>
        <taxon>Flavobacteriia</taxon>
        <taxon>Flavobacteriales</taxon>
        <taxon>Flavobacteriaceae</taxon>
        <taxon>Croceitalea</taxon>
    </lineage>
</organism>
<comment type="caution">
    <text evidence="5">The sequence shown here is derived from an EMBL/GenBank/DDBJ whole genome shotgun (WGS) entry which is preliminary data.</text>
</comment>
<keyword evidence="6" id="KW-1185">Reference proteome</keyword>
<keyword evidence="1" id="KW-0805">Transcription regulation</keyword>
<gene>
    <name evidence="5" type="ORF">RM706_13140</name>
</gene>
<protein>
    <submittedName>
        <fullName evidence="5">Helix-turn-helix domain-containing protein</fullName>
    </submittedName>
</protein>
<sequence length="166" mass="19379">METKNTYSFSKKKEVAKEKLGIDMETNTDNQKVRMTKKLEKMFGHIDYKHPPELCPVRDVMSVASDQWSVLIILWLGYFPVLRFNKLKKFVYGISNKVLSQRLKVLEADGYISRKAYAEVPIRVEYSLTEFGQNYVEKLLELTEWMHLNSPKVIANRSKYGSFGDL</sequence>
<evidence type="ECO:0000256" key="3">
    <source>
        <dbReference type="ARBA" id="ARBA00023163"/>
    </source>
</evidence>
<dbReference type="PANTHER" id="PTHR33204:SF18">
    <property type="entry name" value="TRANSCRIPTIONAL REGULATORY PROTEIN"/>
    <property type="match status" value="1"/>
</dbReference>
<keyword evidence="2" id="KW-0238">DNA-binding</keyword>
<dbReference type="RefSeq" id="WP_311352293.1">
    <property type="nucleotide sequence ID" value="NZ_JAVRHR010000003.1"/>
</dbReference>
<feature type="domain" description="HTH hxlR-type" evidence="4">
    <location>
        <begin position="55"/>
        <end position="154"/>
    </location>
</feature>
<dbReference type="InterPro" id="IPR002577">
    <property type="entry name" value="HTH_HxlR"/>
</dbReference>
<evidence type="ECO:0000256" key="2">
    <source>
        <dbReference type="ARBA" id="ARBA00023125"/>
    </source>
</evidence>
<dbReference type="Proteomes" id="UP001255246">
    <property type="component" value="Unassembled WGS sequence"/>
</dbReference>
<proteinExistence type="predicted"/>
<dbReference type="InterPro" id="IPR036390">
    <property type="entry name" value="WH_DNA-bd_sf"/>
</dbReference>
<name>A0ABU3ACS7_9FLAO</name>
<dbReference type="PROSITE" id="PS51118">
    <property type="entry name" value="HTH_HXLR"/>
    <property type="match status" value="1"/>
</dbReference>
<accession>A0ABU3ACS7</accession>
<dbReference type="InterPro" id="IPR036388">
    <property type="entry name" value="WH-like_DNA-bd_sf"/>
</dbReference>
<dbReference type="SUPFAM" id="SSF46785">
    <property type="entry name" value="Winged helix' DNA-binding domain"/>
    <property type="match status" value="1"/>
</dbReference>
<reference evidence="5 6" key="1">
    <citation type="submission" date="2023-09" db="EMBL/GenBank/DDBJ databases">
        <authorList>
            <person name="Rey-Velasco X."/>
        </authorList>
    </citation>
    <scope>NUCLEOTIDE SEQUENCE [LARGE SCALE GENOMIC DNA]</scope>
    <source>
        <strain evidence="5 6">F388</strain>
    </source>
</reference>
<evidence type="ECO:0000313" key="6">
    <source>
        <dbReference type="Proteomes" id="UP001255246"/>
    </source>
</evidence>